<keyword evidence="3 10" id="KW-0436">Ligase</keyword>
<dbReference type="SUPFAM" id="SSF52440">
    <property type="entry name" value="PreATP-grasp domain"/>
    <property type="match status" value="1"/>
</dbReference>
<dbReference type="Gene3D" id="3.30.470.20">
    <property type="entry name" value="ATP-grasp fold, B domain"/>
    <property type="match status" value="1"/>
</dbReference>
<evidence type="ECO:0000256" key="7">
    <source>
        <dbReference type="ARBA" id="ARBA00022840"/>
    </source>
</evidence>
<dbReference type="Pfam" id="PF02955">
    <property type="entry name" value="GSH-S_ATP"/>
    <property type="match status" value="1"/>
</dbReference>
<keyword evidence="8" id="KW-0460">Magnesium</keyword>
<evidence type="ECO:0000256" key="9">
    <source>
        <dbReference type="ARBA" id="ARBA00023211"/>
    </source>
</evidence>
<evidence type="ECO:0000256" key="2">
    <source>
        <dbReference type="ARBA" id="ARBA00001946"/>
    </source>
</evidence>
<proteinExistence type="inferred from homology"/>
<dbReference type="GO" id="GO:0004363">
    <property type="term" value="F:glutathione synthase activity"/>
    <property type="evidence" value="ECO:0007669"/>
    <property type="project" value="UniProtKB-UniRule"/>
</dbReference>
<feature type="domain" description="ATP-grasp" evidence="11">
    <location>
        <begin position="125"/>
        <end position="309"/>
    </location>
</feature>
<evidence type="ECO:0000256" key="3">
    <source>
        <dbReference type="ARBA" id="ARBA00022598"/>
    </source>
</evidence>
<dbReference type="PANTHER" id="PTHR21621:SF4">
    <property type="entry name" value="GLUTATHIONE SYNTHETASE"/>
    <property type="match status" value="1"/>
</dbReference>
<dbReference type="UniPathway" id="UPA00142">
    <property type="reaction ID" value="UER00210"/>
</dbReference>
<dbReference type="HAMAP" id="MF_00162">
    <property type="entry name" value="GSH_S"/>
    <property type="match status" value="1"/>
</dbReference>
<dbReference type="Proteomes" id="UP000577362">
    <property type="component" value="Unassembled WGS sequence"/>
</dbReference>
<comment type="caution">
    <text evidence="12">The sequence shown here is derived from an EMBL/GenBank/DDBJ whole genome shotgun (WGS) entry which is preliminary data.</text>
</comment>
<keyword evidence="13" id="KW-1185">Reference proteome</keyword>
<dbReference type="Gene3D" id="3.30.1490.20">
    <property type="entry name" value="ATP-grasp fold, A domain"/>
    <property type="match status" value="1"/>
</dbReference>
<dbReference type="PANTHER" id="PTHR21621">
    <property type="entry name" value="RIBOSOMAL PROTEIN S6 MODIFICATION PROTEIN"/>
    <property type="match status" value="1"/>
</dbReference>
<evidence type="ECO:0000259" key="11">
    <source>
        <dbReference type="PROSITE" id="PS50975"/>
    </source>
</evidence>
<dbReference type="InterPro" id="IPR004215">
    <property type="entry name" value="GSHS_N"/>
</dbReference>
<keyword evidence="9" id="KW-0464">Manganese</keyword>
<dbReference type="NCBIfam" id="NF003573">
    <property type="entry name" value="PRK05246.1"/>
    <property type="match status" value="1"/>
</dbReference>
<comment type="cofactor">
    <cofactor evidence="1">
        <name>Mn(2+)</name>
        <dbReference type="ChEBI" id="CHEBI:29035"/>
    </cofactor>
</comment>
<dbReference type="GO" id="GO:0046872">
    <property type="term" value="F:metal ion binding"/>
    <property type="evidence" value="ECO:0007669"/>
    <property type="project" value="UniProtKB-KW"/>
</dbReference>
<dbReference type="RefSeq" id="WP_183316563.1">
    <property type="nucleotide sequence ID" value="NZ_JACIEN010000002.1"/>
</dbReference>
<dbReference type="Gene3D" id="3.40.50.20">
    <property type="match status" value="1"/>
</dbReference>
<accession>A0A840BWZ9</accession>
<evidence type="ECO:0000313" key="13">
    <source>
        <dbReference type="Proteomes" id="UP000577362"/>
    </source>
</evidence>
<keyword evidence="5" id="KW-0479">Metal-binding</keyword>
<evidence type="ECO:0000256" key="4">
    <source>
        <dbReference type="ARBA" id="ARBA00022684"/>
    </source>
</evidence>
<dbReference type="SUPFAM" id="SSF56059">
    <property type="entry name" value="Glutathione synthetase ATP-binding domain-like"/>
    <property type="match status" value="1"/>
</dbReference>
<dbReference type="EMBL" id="JACIEN010000002">
    <property type="protein sequence ID" value="MBB4017093.1"/>
    <property type="molecule type" value="Genomic_DNA"/>
</dbReference>
<name>A0A840BWZ9_9HYPH</name>
<keyword evidence="6 10" id="KW-0547">Nucleotide-binding</keyword>
<comment type="pathway">
    <text evidence="10">Sulfur metabolism; glutathione biosynthesis; glutathione from L-cysteine and L-glutamate: step 2/2.</text>
</comment>
<comment type="similarity">
    <text evidence="10">Belongs to the prokaryotic GSH synthase family.</text>
</comment>
<comment type="cofactor">
    <cofactor evidence="2">
        <name>Mg(2+)</name>
        <dbReference type="ChEBI" id="CHEBI:18420"/>
    </cofactor>
</comment>
<evidence type="ECO:0000256" key="5">
    <source>
        <dbReference type="ARBA" id="ARBA00022723"/>
    </source>
</evidence>
<evidence type="ECO:0000256" key="6">
    <source>
        <dbReference type="ARBA" id="ARBA00022741"/>
    </source>
</evidence>
<evidence type="ECO:0000256" key="10">
    <source>
        <dbReference type="HAMAP-Rule" id="MF_00162"/>
    </source>
</evidence>
<evidence type="ECO:0000313" key="12">
    <source>
        <dbReference type="EMBL" id="MBB4017093.1"/>
    </source>
</evidence>
<dbReference type="NCBIfam" id="TIGR01380">
    <property type="entry name" value="glut_syn"/>
    <property type="match status" value="1"/>
</dbReference>
<dbReference type="PROSITE" id="PS50975">
    <property type="entry name" value="ATP_GRASP"/>
    <property type="match status" value="1"/>
</dbReference>
<evidence type="ECO:0000256" key="8">
    <source>
        <dbReference type="ARBA" id="ARBA00022842"/>
    </source>
</evidence>
<evidence type="ECO:0000256" key="1">
    <source>
        <dbReference type="ARBA" id="ARBA00001936"/>
    </source>
</evidence>
<dbReference type="InterPro" id="IPR016185">
    <property type="entry name" value="PreATP-grasp_dom_sf"/>
</dbReference>
<dbReference type="InterPro" id="IPR006284">
    <property type="entry name" value="Glut_synth_pro"/>
</dbReference>
<dbReference type="GO" id="GO:0005524">
    <property type="term" value="F:ATP binding"/>
    <property type="evidence" value="ECO:0007669"/>
    <property type="project" value="UniProtKB-UniRule"/>
</dbReference>
<dbReference type="EC" id="6.3.2.3" evidence="10"/>
<dbReference type="InterPro" id="IPR013815">
    <property type="entry name" value="ATP_grasp_subdomain_1"/>
</dbReference>
<organism evidence="12 13">
    <name type="scientific">Chelatococcus caeni</name>
    <dbReference type="NCBI Taxonomy" id="1348468"/>
    <lineage>
        <taxon>Bacteria</taxon>
        <taxon>Pseudomonadati</taxon>
        <taxon>Pseudomonadota</taxon>
        <taxon>Alphaproteobacteria</taxon>
        <taxon>Hyphomicrobiales</taxon>
        <taxon>Chelatococcaceae</taxon>
        <taxon>Chelatococcus</taxon>
    </lineage>
</organism>
<protein>
    <recommendedName>
        <fullName evidence="10">Glutathione synthetase</fullName>
        <ecNumber evidence="10">6.3.2.3</ecNumber>
    </recommendedName>
    <alternativeName>
        <fullName evidence="10">GSH synthetase</fullName>
        <shortName evidence="10">GSH-S</shortName>
        <shortName evidence="10">GSHase</shortName>
    </alternativeName>
    <alternativeName>
        <fullName evidence="10">Glutathione synthase</fullName>
    </alternativeName>
</protein>
<keyword evidence="4 10" id="KW-0317">Glutathione biosynthesis</keyword>
<sequence length="314" mass="34928">MGLTVAVQMDPIERINIAGDTTFALMLEAQARGHDLLYYTPDTLSMRDGMITAKAYPVRVRDVAGEHASLGEPERIDLSRIDVILLRQDPPFDLAYITTTHMLERLHPRTLVINDPAHVRNAPEKLFVTEFPHLMPPTLITRDRDDIEAFRREMGEIVMKPLYGHGGAAVLRVTREDPNFGSLYDLFAATFREPWVIQRFLPQVKEGDKRIILVDGEAAGAVNRVPAENDIRSNMVRGGAAKPTDLTAREREICETIGPALKERGLVLVGIDVIDGLLTEINVTSPTGIRAIKRLGGPDLAVSVWDAIERRRSA</sequence>
<dbReference type="InterPro" id="IPR011761">
    <property type="entry name" value="ATP-grasp"/>
</dbReference>
<dbReference type="InterPro" id="IPR004218">
    <property type="entry name" value="GSHS_ATP-bd"/>
</dbReference>
<dbReference type="GO" id="GO:0005737">
    <property type="term" value="C:cytoplasm"/>
    <property type="evidence" value="ECO:0007669"/>
    <property type="project" value="TreeGrafter"/>
</dbReference>
<comment type="catalytic activity">
    <reaction evidence="10">
        <text>gamma-L-glutamyl-L-cysteine + glycine + ATP = glutathione + ADP + phosphate + H(+)</text>
        <dbReference type="Rhea" id="RHEA:13557"/>
        <dbReference type="ChEBI" id="CHEBI:15378"/>
        <dbReference type="ChEBI" id="CHEBI:30616"/>
        <dbReference type="ChEBI" id="CHEBI:43474"/>
        <dbReference type="ChEBI" id="CHEBI:57305"/>
        <dbReference type="ChEBI" id="CHEBI:57925"/>
        <dbReference type="ChEBI" id="CHEBI:58173"/>
        <dbReference type="ChEBI" id="CHEBI:456216"/>
        <dbReference type="EC" id="6.3.2.3"/>
    </reaction>
</comment>
<dbReference type="AlphaFoldDB" id="A0A840BWZ9"/>
<gene>
    <name evidence="10" type="primary">gshB</name>
    <name evidence="12" type="ORF">GGR16_002122</name>
</gene>
<reference evidence="12 13" key="1">
    <citation type="submission" date="2020-08" db="EMBL/GenBank/DDBJ databases">
        <title>Genomic Encyclopedia of Type Strains, Phase IV (KMG-IV): sequencing the most valuable type-strain genomes for metagenomic binning, comparative biology and taxonomic classification.</title>
        <authorList>
            <person name="Goeker M."/>
        </authorList>
    </citation>
    <scope>NUCLEOTIDE SEQUENCE [LARGE SCALE GENOMIC DNA]</scope>
    <source>
        <strain evidence="12 13">DSM 103737</strain>
    </source>
</reference>
<keyword evidence="7 10" id="KW-0067">ATP-binding</keyword>
<dbReference type="Pfam" id="PF02951">
    <property type="entry name" value="GSH-S_N"/>
    <property type="match status" value="1"/>
</dbReference>